<protein>
    <submittedName>
        <fullName evidence="3">Outer membrane protein assembly factor BamA</fullName>
    </submittedName>
</protein>
<keyword evidence="4" id="KW-1185">Reference proteome</keyword>
<evidence type="ECO:0000259" key="2">
    <source>
        <dbReference type="Pfam" id="PF07244"/>
    </source>
</evidence>
<feature type="signal peptide" evidence="1">
    <location>
        <begin position="1"/>
        <end position="22"/>
    </location>
</feature>
<dbReference type="AlphaFoldDB" id="A0A160SXD9"/>
<dbReference type="Proteomes" id="UP000243633">
    <property type="component" value="Chromosome 1"/>
</dbReference>
<dbReference type="GO" id="GO:0019867">
    <property type="term" value="C:outer membrane"/>
    <property type="evidence" value="ECO:0007669"/>
    <property type="project" value="InterPro"/>
</dbReference>
<keyword evidence="1" id="KW-0732">Signal</keyword>
<dbReference type="PATRIC" id="fig|98804.3.peg.150"/>
<evidence type="ECO:0000313" key="4">
    <source>
        <dbReference type="Proteomes" id="UP000243633"/>
    </source>
</evidence>
<organism evidence="3 4">
    <name type="scientific">Buchnera aphidicola subsp. Tuberolachnus salignus</name>
    <dbReference type="NCBI Taxonomy" id="98804"/>
    <lineage>
        <taxon>Bacteria</taxon>
        <taxon>Pseudomonadati</taxon>
        <taxon>Pseudomonadota</taxon>
        <taxon>Gammaproteobacteria</taxon>
        <taxon>Enterobacterales</taxon>
        <taxon>Erwiniaceae</taxon>
        <taxon>Buchnera</taxon>
    </lineage>
</organism>
<dbReference type="InterPro" id="IPR010827">
    <property type="entry name" value="BamA/TamA_POTRA"/>
</dbReference>
<feature type="domain" description="POTRA" evidence="2">
    <location>
        <begin position="94"/>
        <end position="172"/>
    </location>
</feature>
<evidence type="ECO:0000256" key="1">
    <source>
        <dbReference type="SAM" id="SignalP"/>
    </source>
</evidence>
<dbReference type="OrthoDB" id="9803054at2"/>
<dbReference type="Pfam" id="PF07244">
    <property type="entry name" value="POTRA"/>
    <property type="match status" value="1"/>
</dbReference>
<sequence precursor="true">MSFKKFSLICLLFFSLSEASHFQYNTNYNFLNYSKNFHLFVSEEPGTCDESSQSLENQFFQTIKNVLLKKIQLSLFSSKSNSLLKTLNVNFKQIRNIKIIGNNIFSNKIFFDLMKKFNIIENKIFSQKQIKKFIEHIKQVYYQQGFLNCCVEIIGIPISHTDVQINVVVREGDISRISKLGVSGNKYFSSKKIKEILLKKKPFRLFNFFSKSIYAPDQFKKRIEELSELYFKHGFLDCRISSFFFPKTKNFSLIDTKIEIHEGSRYKFGYIKILGEKNLVLLKKLQNILNQFKKNFFPIYKFKNIKLLNKYLNNVFLKYGYVDVVSKIKMLKNFKKKKINFIFRFLKGKQTFINQIFLQGSKISQDVFLYDLLKKNLNKYYNSSSLRKCCDLLLDTGLFENVFAKSISLGNFPQQKNICFILKPEYRQNVNISANYNFKDGLTLNLFGWKKNLYDTGYQLTGRIFKNRVSTRGDISLSSPYKFLNFYMLKSYTFLHIVKKKYLFSSNIVQKRIGSEVSVQSKLLNHKKHTIALGYVQTKNSSLKLKIPLVQSLGFSGINLLKDYFEKYQYTKNFYIRSEFKYTTLFPIRYPETGYLFKISNCTNLPYSTNQTYNFTTSIEKYIPLTLQNNIIFHGFAQLSTNIHFLKFSCQSVPLFETISEKNNKSEILEKISEKKNFFQLDENIHNNIMKNNSIPIVSSGIQKFKKQIVLKNQSEKVESFANVNLNTHIRTEFLFPHLTTPIPLFRNFQISVFADIFGNLYFQSEHPILKINHGFLYKTQPHNLHVSSGFLIRWFSPFGPIKFIFSKSLFKFMINKS</sequence>
<gene>
    <name evidence="3" type="primary">bamA</name>
    <name evidence="3" type="ORF">BTSPAZIEG_0156</name>
</gene>
<dbReference type="RefSeq" id="WP_075472516.1">
    <property type="nucleotide sequence ID" value="NZ_LN890285.1"/>
</dbReference>
<accession>A0A160SXD9</accession>
<dbReference type="EMBL" id="LN890285">
    <property type="protein sequence ID" value="CUR53135.1"/>
    <property type="molecule type" value="Genomic_DNA"/>
</dbReference>
<reference evidence="4" key="1">
    <citation type="submission" date="2015-10" db="EMBL/GenBank/DDBJ databases">
        <authorList>
            <person name="Manzano-Marin A."/>
            <person name="Manzano-Marin A."/>
        </authorList>
    </citation>
    <scope>NUCLEOTIDE SEQUENCE [LARGE SCALE GENOMIC DNA]</scope>
    <source>
        <strain evidence="4">BTs</strain>
    </source>
</reference>
<proteinExistence type="predicted"/>
<evidence type="ECO:0000313" key="3">
    <source>
        <dbReference type="EMBL" id="CUR53135.1"/>
    </source>
</evidence>
<dbReference type="STRING" id="98804.BTSPAZIEG_0156"/>
<name>A0A160SXD9_BUCTT</name>
<dbReference type="Gene3D" id="3.10.20.310">
    <property type="entry name" value="membrane protein fhac"/>
    <property type="match status" value="2"/>
</dbReference>
<feature type="chain" id="PRO_5007819984" evidence="1">
    <location>
        <begin position="23"/>
        <end position="818"/>
    </location>
</feature>
<dbReference type="Gene3D" id="2.40.160.50">
    <property type="entry name" value="membrane protein fhac: a member of the omp85/tpsb transporter family"/>
    <property type="match status" value="2"/>
</dbReference>